<accession>A0A7J6NCG2</accession>
<comment type="caution">
    <text evidence="2">The sequence shown here is derived from an EMBL/GenBank/DDBJ whole genome shotgun (WGS) entry which is preliminary data.</text>
</comment>
<name>A0A7J6NCG2_PEROL</name>
<dbReference type="AlphaFoldDB" id="A0A7J6NCG2"/>
<feature type="compositionally biased region" description="Basic and acidic residues" evidence="1">
    <location>
        <begin position="52"/>
        <end position="73"/>
    </location>
</feature>
<evidence type="ECO:0000313" key="2">
    <source>
        <dbReference type="EMBL" id="KAF4681582.1"/>
    </source>
</evidence>
<evidence type="ECO:0000313" key="3">
    <source>
        <dbReference type="Proteomes" id="UP000574390"/>
    </source>
</evidence>
<proteinExistence type="predicted"/>
<dbReference type="Proteomes" id="UP000574390">
    <property type="component" value="Unassembled WGS sequence"/>
</dbReference>
<reference evidence="2 3" key="1">
    <citation type="submission" date="2020-04" db="EMBL/GenBank/DDBJ databases">
        <title>Perkinsus olseni comparative genomics.</title>
        <authorList>
            <person name="Bogema D.R."/>
        </authorList>
    </citation>
    <scope>NUCLEOTIDE SEQUENCE [LARGE SCALE GENOMIC DNA]</scope>
    <source>
        <strain evidence="2">ATCC PRA-205</strain>
    </source>
</reference>
<sequence>ASQLKEAIKHAMNMVEYYEKEKKYWSALLQSRGVGSVESTIPAGPAAPEAPEALKKIAKEEEKEEKKKKKEGDEGVNDVVDDTDKGRAAEQSVSNPDTPDAARDTSTVSPSPTQQQQQQPVGIDLSVPQLPEQRHSDEGTQTPRLGVESDNLSPAPKDEFELIRKQRQLRYKMTMSKCAVTEERSSEEEEEASDDE</sequence>
<protein>
    <submittedName>
        <fullName evidence="2">Uncharacterized protein</fullName>
    </submittedName>
</protein>
<gene>
    <name evidence="2" type="ORF">FOZ62_011143</name>
</gene>
<feature type="compositionally biased region" description="Low complexity" evidence="1">
    <location>
        <begin position="105"/>
        <end position="121"/>
    </location>
</feature>
<feature type="compositionally biased region" description="Acidic residues" evidence="1">
    <location>
        <begin position="185"/>
        <end position="196"/>
    </location>
</feature>
<feature type="region of interest" description="Disordered" evidence="1">
    <location>
        <begin position="33"/>
        <end position="159"/>
    </location>
</feature>
<feature type="compositionally biased region" description="Low complexity" evidence="1">
    <location>
        <begin position="42"/>
        <end position="51"/>
    </location>
</feature>
<feature type="region of interest" description="Disordered" evidence="1">
    <location>
        <begin position="177"/>
        <end position="196"/>
    </location>
</feature>
<evidence type="ECO:0000256" key="1">
    <source>
        <dbReference type="SAM" id="MobiDB-lite"/>
    </source>
</evidence>
<dbReference type="EMBL" id="JABANM010037610">
    <property type="protein sequence ID" value="KAF4681582.1"/>
    <property type="molecule type" value="Genomic_DNA"/>
</dbReference>
<organism evidence="2 3">
    <name type="scientific">Perkinsus olseni</name>
    <name type="common">Perkinsus atlanticus</name>
    <dbReference type="NCBI Taxonomy" id="32597"/>
    <lineage>
        <taxon>Eukaryota</taxon>
        <taxon>Sar</taxon>
        <taxon>Alveolata</taxon>
        <taxon>Perkinsozoa</taxon>
        <taxon>Perkinsea</taxon>
        <taxon>Perkinsida</taxon>
        <taxon>Perkinsidae</taxon>
        <taxon>Perkinsus</taxon>
    </lineage>
</organism>
<feature type="non-terminal residue" evidence="2">
    <location>
        <position position="1"/>
    </location>
</feature>